<proteinExistence type="predicted"/>
<protein>
    <recommendedName>
        <fullName evidence="1">Antirepressor protein C-terminal domain-containing protein</fullName>
    </recommendedName>
</protein>
<dbReference type="InterPro" id="IPR005039">
    <property type="entry name" value="Ant_C"/>
</dbReference>
<dbReference type="Pfam" id="PF03374">
    <property type="entry name" value="ANT"/>
    <property type="match status" value="1"/>
</dbReference>
<feature type="domain" description="Antirepressor protein C-terminal" evidence="1">
    <location>
        <begin position="137"/>
        <end position="237"/>
    </location>
</feature>
<keyword evidence="3" id="KW-1185">Reference proteome</keyword>
<dbReference type="Pfam" id="PF09669">
    <property type="entry name" value="Phage_pRha"/>
    <property type="match status" value="1"/>
</dbReference>
<evidence type="ECO:0000313" key="2">
    <source>
        <dbReference type="EMBL" id="ABU76282.1"/>
    </source>
</evidence>
<gene>
    <name evidence="2" type="ordered locus">ESA_01013</name>
</gene>
<dbReference type="AlphaFoldDB" id="A7MHN6"/>
<dbReference type="KEGG" id="esa:ESA_01013"/>
<dbReference type="HOGENOM" id="CLU_046670_7_3_6"/>
<dbReference type="InterPro" id="IPR014054">
    <property type="entry name" value="Phage_regulatory_Rha"/>
</dbReference>
<name>A7MHN6_CROS8</name>
<accession>A7MHN6</accession>
<evidence type="ECO:0000259" key="1">
    <source>
        <dbReference type="Pfam" id="PF03374"/>
    </source>
</evidence>
<dbReference type="Proteomes" id="UP000000260">
    <property type="component" value="Chromosome"/>
</dbReference>
<evidence type="ECO:0000313" key="3">
    <source>
        <dbReference type="Proteomes" id="UP000000260"/>
    </source>
</evidence>
<dbReference type="GO" id="GO:0003677">
    <property type="term" value="F:DNA binding"/>
    <property type="evidence" value="ECO:0007669"/>
    <property type="project" value="InterPro"/>
</dbReference>
<reference evidence="2 3" key="1">
    <citation type="journal article" date="2010" name="PLoS ONE">
        <title>Genome sequence of Cronobacter sakazakii BAA-894 and comparative genomic hybridization analysis with other Cronobacter species.</title>
        <authorList>
            <person name="Kucerova E."/>
            <person name="Clifton S.W."/>
            <person name="Xia X.Q."/>
            <person name="Long F."/>
            <person name="Porwollik S."/>
            <person name="Fulton L."/>
            <person name="Fronick C."/>
            <person name="Minx P."/>
            <person name="Kyung K."/>
            <person name="Warren W."/>
            <person name="Fulton R."/>
            <person name="Feng D."/>
            <person name="Wollam A."/>
            <person name="Shah N."/>
            <person name="Bhonagiri V."/>
            <person name="Nash W.E."/>
            <person name="Hallsworth-Pepin K."/>
            <person name="Wilson R.K."/>
            <person name="McClelland M."/>
            <person name="Forsythe S.J."/>
        </authorList>
    </citation>
    <scope>NUCLEOTIDE SEQUENCE [LARGE SCALE GENOMIC DNA]</scope>
    <source>
        <strain evidence="2 3">ATCC BAA-894</strain>
    </source>
</reference>
<organism evidence="2 3">
    <name type="scientific">Cronobacter sakazakii (strain ATCC BAA-894)</name>
    <name type="common">Enterobacter sakazakii</name>
    <dbReference type="NCBI Taxonomy" id="290339"/>
    <lineage>
        <taxon>Bacteria</taxon>
        <taxon>Pseudomonadati</taxon>
        <taxon>Pseudomonadota</taxon>
        <taxon>Gammaproteobacteria</taxon>
        <taxon>Enterobacterales</taxon>
        <taxon>Enterobacteriaceae</taxon>
        <taxon>Cronobacter</taxon>
    </lineage>
</organism>
<sequence length="245" mass="27621">MEKRMNQTHPISFCPRHHAALAGQELFMSSREIASLVGSRHTDVCSAIERLIKKSVIDGYTALPYTHPQNRQEYHHYLVNKRDSYVIVAQLCPEFTARLVDRWQELESGQQMSVPRSLPEALRLAADLAEQKERLTQELAAAAPKVEFVDRYCSASGSLSFRQVAKLLKAKETDFRLFLIDNEIMYRLGGVLTPRHQHIDAGRFEVKTGTSTTSNHAFSQARFTAKGVKWIGGLWAEHVAKGNAA</sequence>
<dbReference type="EMBL" id="CP000783">
    <property type="protein sequence ID" value="ABU76282.1"/>
    <property type="molecule type" value="Genomic_DNA"/>
</dbReference>